<keyword evidence="5" id="KW-1185">Reference proteome</keyword>
<dbReference type="InterPro" id="IPR051257">
    <property type="entry name" value="Diverse_CBS-Domain"/>
</dbReference>
<evidence type="ECO:0000256" key="1">
    <source>
        <dbReference type="ARBA" id="ARBA00023122"/>
    </source>
</evidence>
<protein>
    <submittedName>
        <fullName evidence="4">CBS domain containing membrane protein</fullName>
    </submittedName>
</protein>
<evidence type="ECO:0000256" key="2">
    <source>
        <dbReference type="PROSITE-ProRule" id="PRU00703"/>
    </source>
</evidence>
<evidence type="ECO:0000259" key="3">
    <source>
        <dbReference type="PROSITE" id="PS51371"/>
    </source>
</evidence>
<dbReference type="Pfam" id="PF00571">
    <property type="entry name" value="CBS"/>
    <property type="match status" value="2"/>
</dbReference>
<dbReference type="SMART" id="SM00116">
    <property type="entry name" value="CBS"/>
    <property type="match status" value="1"/>
</dbReference>
<dbReference type="EMBL" id="AAEW02000006">
    <property type="protein sequence ID" value="EAT16191.1"/>
    <property type="molecule type" value="Genomic_DNA"/>
</dbReference>
<dbReference type="Proteomes" id="UP000005695">
    <property type="component" value="Unassembled WGS sequence"/>
</dbReference>
<dbReference type="PROSITE" id="PS51371">
    <property type="entry name" value="CBS"/>
    <property type="match status" value="1"/>
</dbReference>
<dbReference type="OrthoDB" id="5454570at2"/>
<accession>Q1K117</accession>
<sequence>MDVSTCMRKTVVLAEPDCDFVCLLHKIAAPTPRLAYIVDENRTLIGVVSARDLLKEVMPSYMNAHLARSISDGADYLKRQAEKARHRCARDIMVKKVISLHPHHQLLQADAIFAERGFNTLPVVDEHNKIVGEITRVDILVHLIGDPFTYDFDGVVELTE</sequence>
<evidence type="ECO:0000313" key="4">
    <source>
        <dbReference type="EMBL" id="EAT16191.1"/>
    </source>
</evidence>
<organism evidence="4 5">
    <name type="scientific">Desulfuromonas acetoxidans (strain DSM 684 / 11070)</name>
    <dbReference type="NCBI Taxonomy" id="281689"/>
    <lineage>
        <taxon>Bacteria</taxon>
        <taxon>Pseudomonadati</taxon>
        <taxon>Thermodesulfobacteriota</taxon>
        <taxon>Desulfuromonadia</taxon>
        <taxon>Desulfuromonadales</taxon>
        <taxon>Desulfuromonadaceae</taxon>
        <taxon>Desulfuromonas</taxon>
    </lineage>
</organism>
<dbReference type="InterPro" id="IPR000644">
    <property type="entry name" value="CBS_dom"/>
</dbReference>
<dbReference type="PANTHER" id="PTHR43080:SF2">
    <property type="entry name" value="CBS DOMAIN-CONTAINING PROTEIN"/>
    <property type="match status" value="1"/>
</dbReference>
<dbReference type="PANTHER" id="PTHR43080">
    <property type="entry name" value="CBS DOMAIN-CONTAINING PROTEIN CBSX3, MITOCHONDRIAL"/>
    <property type="match status" value="1"/>
</dbReference>
<reference evidence="4" key="1">
    <citation type="submission" date="2006-05" db="EMBL/GenBank/DDBJ databases">
        <title>Annotation of the draft genome assembly of Desulfuromonas acetoxidans DSM 684.</title>
        <authorList>
            <consortium name="US DOE Joint Genome Institute (JGI-ORNL)"/>
            <person name="Larimer F."/>
            <person name="Land M."/>
            <person name="Hauser L."/>
        </authorList>
    </citation>
    <scope>NUCLEOTIDE SEQUENCE [LARGE SCALE GENOMIC DNA]</scope>
    <source>
        <strain evidence="4">DSM 684</strain>
    </source>
</reference>
<feature type="domain" description="CBS" evidence="3">
    <location>
        <begin position="93"/>
        <end position="152"/>
    </location>
</feature>
<proteinExistence type="predicted"/>
<reference evidence="4" key="2">
    <citation type="submission" date="2006-05" db="EMBL/GenBank/DDBJ databases">
        <title>Sequencing of the draft genome and assembly of Desulfuromonas acetoxidans DSM 684.</title>
        <authorList>
            <consortium name="US DOE Joint Genome Institute (JGI-PGF)"/>
            <person name="Copeland A."/>
            <person name="Lucas S."/>
            <person name="Lapidus A."/>
            <person name="Barry K."/>
            <person name="Detter J.C."/>
            <person name="Glavina del Rio T."/>
            <person name="Hammon N."/>
            <person name="Israni S."/>
            <person name="Dalin E."/>
            <person name="Tice H."/>
            <person name="Bruce D."/>
            <person name="Pitluck S."/>
            <person name="Richardson P."/>
        </authorList>
    </citation>
    <scope>NUCLEOTIDE SEQUENCE [LARGE SCALE GENOMIC DNA]</scope>
    <source>
        <strain evidence="4">DSM 684</strain>
    </source>
</reference>
<comment type="caution">
    <text evidence="4">The sequence shown here is derived from an EMBL/GenBank/DDBJ whole genome shotgun (WGS) entry which is preliminary data.</text>
</comment>
<evidence type="ECO:0000313" key="5">
    <source>
        <dbReference type="Proteomes" id="UP000005695"/>
    </source>
</evidence>
<keyword evidence="1 2" id="KW-0129">CBS domain</keyword>
<dbReference type="Gene3D" id="3.10.580.10">
    <property type="entry name" value="CBS-domain"/>
    <property type="match status" value="1"/>
</dbReference>
<dbReference type="SUPFAM" id="SSF54631">
    <property type="entry name" value="CBS-domain pair"/>
    <property type="match status" value="1"/>
</dbReference>
<gene>
    <name evidence="4" type="ORF">Dace_1655</name>
</gene>
<dbReference type="AlphaFoldDB" id="Q1K117"/>
<dbReference type="RefSeq" id="WP_005999390.1">
    <property type="nucleotide sequence ID" value="NZ_AAEW02000006.1"/>
</dbReference>
<dbReference type="InterPro" id="IPR046342">
    <property type="entry name" value="CBS_dom_sf"/>
</dbReference>
<name>Q1K117_DESA6</name>